<keyword evidence="4" id="KW-0342">GTP-binding</keyword>
<dbReference type="SMART" id="SM00382">
    <property type="entry name" value="AAA"/>
    <property type="match status" value="1"/>
</dbReference>
<reference evidence="7 8" key="1">
    <citation type="journal article" date="2019" name="Nat. Microbiol.">
        <title>Mediterranean grassland soil C-N compound turnover is dependent on rainfall and depth, and is mediated by genomically divergent microorganisms.</title>
        <authorList>
            <person name="Diamond S."/>
            <person name="Andeer P.F."/>
            <person name="Li Z."/>
            <person name="Crits-Christoph A."/>
            <person name="Burstein D."/>
            <person name="Anantharaman K."/>
            <person name="Lane K.R."/>
            <person name="Thomas B.C."/>
            <person name="Pan C."/>
            <person name="Northen T.R."/>
            <person name="Banfield J.F."/>
        </authorList>
    </citation>
    <scope>NUCLEOTIDE SEQUENCE [LARGE SCALE GENOMIC DNA]</scope>
    <source>
        <strain evidence="7">WS_2</strain>
    </source>
</reference>
<gene>
    <name evidence="7" type="primary">meaB</name>
    <name evidence="7" type="ORF">E6K72_04745</name>
</gene>
<dbReference type="InterPro" id="IPR003593">
    <property type="entry name" value="AAA+_ATPase"/>
</dbReference>
<sequence length="315" mass="33967">MPDDLIRRLLHGERVPLARAISAVENEAPDAVAILNACYEKSGRAFRLGVTGPPGAGKSTLVARLAQEYRRRGETVAVVAVDPTSPFTGGALLGDRVRMSDLAGDPGVFIRSMATRGSQGGLAVHTAQACDVLDAAGFSRVLIETVGVGQSELEVAQTADSTCVVLVPESGDGVQAMKAGLMEIGDLFVINKSDREGAERAAFAVRSALELRPPSPDGWTPPVLLTVAPEGKGVSEVVERFEAHFEQLKSHGSLAGRRRRSVEQRMRDLLRAQLWDVFMERVPVRVWEDSVQTLVEHRLSPHEAAERLRRLVGAP</sequence>
<feature type="domain" description="AAA+ ATPase" evidence="6">
    <location>
        <begin position="44"/>
        <end position="215"/>
    </location>
</feature>
<dbReference type="Proteomes" id="UP000317716">
    <property type="component" value="Unassembled WGS sequence"/>
</dbReference>
<dbReference type="PANTHER" id="PTHR43087">
    <property type="entry name" value="LYSINE/ARGININE/ORNITHINE TRANSPORT SYSTEM KINASE"/>
    <property type="match status" value="1"/>
</dbReference>
<dbReference type="Gene3D" id="3.40.50.300">
    <property type="entry name" value="P-loop containing nucleotide triphosphate hydrolases"/>
    <property type="match status" value="1"/>
</dbReference>
<evidence type="ECO:0000256" key="5">
    <source>
        <dbReference type="ARBA" id="ARBA00023186"/>
    </source>
</evidence>
<protein>
    <submittedName>
        <fullName evidence="7">Methylmalonyl Co-A mutase-associated GTPase MeaB</fullName>
    </submittedName>
</protein>
<dbReference type="SUPFAM" id="SSF52540">
    <property type="entry name" value="P-loop containing nucleoside triphosphate hydrolases"/>
    <property type="match status" value="1"/>
</dbReference>
<dbReference type="InterPro" id="IPR052040">
    <property type="entry name" value="GTPase/Isobutyryl-CoA_mutase"/>
</dbReference>
<accession>A0A538SYZ4</accession>
<dbReference type="GO" id="GO:0003924">
    <property type="term" value="F:GTPase activity"/>
    <property type="evidence" value="ECO:0007669"/>
    <property type="project" value="InterPro"/>
</dbReference>
<dbReference type="NCBIfam" id="TIGR00750">
    <property type="entry name" value="lao"/>
    <property type="match status" value="1"/>
</dbReference>
<evidence type="ECO:0000259" key="6">
    <source>
        <dbReference type="SMART" id="SM00382"/>
    </source>
</evidence>
<comment type="caution">
    <text evidence="7">The sequence shown here is derived from an EMBL/GenBank/DDBJ whole genome shotgun (WGS) entry which is preliminary data.</text>
</comment>
<keyword evidence="2" id="KW-0547">Nucleotide-binding</keyword>
<evidence type="ECO:0000256" key="4">
    <source>
        <dbReference type="ARBA" id="ARBA00023134"/>
    </source>
</evidence>
<evidence type="ECO:0000256" key="1">
    <source>
        <dbReference type="ARBA" id="ARBA00009625"/>
    </source>
</evidence>
<evidence type="ECO:0000256" key="3">
    <source>
        <dbReference type="ARBA" id="ARBA00022801"/>
    </source>
</evidence>
<dbReference type="EMBL" id="VBOS01000158">
    <property type="protein sequence ID" value="TMQ56620.1"/>
    <property type="molecule type" value="Genomic_DNA"/>
</dbReference>
<evidence type="ECO:0000256" key="2">
    <source>
        <dbReference type="ARBA" id="ARBA00022741"/>
    </source>
</evidence>
<proteinExistence type="inferred from homology"/>
<dbReference type="Pfam" id="PF03308">
    <property type="entry name" value="MeaB"/>
    <property type="match status" value="1"/>
</dbReference>
<dbReference type="InterPro" id="IPR027417">
    <property type="entry name" value="P-loop_NTPase"/>
</dbReference>
<dbReference type="AlphaFoldDB" id="A0A538SYZ4"/>
<evidence type="ECO:0000313" key="7">
    <source>
        <dbReference type="EMBL" id="TMQ56620.1"/>
    </source>
</evidence>
<keyword evidence="5" id="KW-0143">Chaperone</keyword>
<dbReference type="GO" id="GO:0005525">
    <property type="term" value="F:GTP binding"/>
    <property type="evidence" value="ECO:0007669"/>
    <property type="project" value="UniProtKB-KW"/>
</dbReference>
<dbReference type="PANTHER" id="PTHR43087:SF1">
    <property type="entry name" value="LAO_AO TRANSPORT SYSTEM ATPASE"/>
    <property type="match status" value="1"/>
</dbReference>
<keyword evidence="3" id="KW-0378">Hydrolase</keyword>
<dbReference type="CDD" id="cd03114">
    <property type="entry name" value="MMAA-like"/>
    <property type="match status" value="1"/>
</dbReference>
<name>A0A538SYZ4_UNCEI</name>
<evidence type="ECO:0000313" key="8">
    <source>
        <dbReference type="Proteomes" id="UP000317716"/>
    </source>
</evidence>
<organism evidence="7 8">
    <name type="scientific">Eiseniibacteriota bacterium</name>
    <dbReference type="NCBI Taxonomy" id="2212470"/>
    <lineage>
        <taxon>Bacteria</taxon>
        <taxon>Candidatus Eiseniibacteriota</taxon>
    </lineage>
</organism>
<comment type="similarity">
    <text evidence="1">Belongs to the SIMIBI class G3E GTPase family. ArgK/MeaB subfamily.</text>
</comment>
<dbReference type="InterPro" id="IPR005129">
    <property type="entry name" value="GTPase_ArgK"/>
</dbReference>